<protein>
    <recommendedName>
        <fullName evidence="4">UDP-glucose 6-dehydrogenase</fullName>
        <ecNumber evidence="4">1.1.1.22</ecNumber>
    </recommendedName>
</protein>
<evidence type="ECO:0000256" key="9">
    <source>
        <dbReference type="SAM" id="MobiDB-lite"/>
    </source>
</evidence>
<dbReference type="EMBL" id="NMUH01000806">
    <property type="protein sequence ID" value="MQL85078.1"/>
    <property type="molecule type" value="Genomic_DNA"/>
</dbReference>
<dbReference type="InterPro" id="IPR036291">
    <property type="entry name" value="NAD(P)-bd_dom_sf"/>
</dbReference>
<dbReference type="InterPro" id="IPR014026">
    <property type="entry name" value="UDP-Glc/GDP-Man_DH_dimer"/>
</dbReference>
<comment type="function">
    <text evidence="1">Involved in the biosynthesis of UDP-glucuronic acid (UDP-GlcA), providing nucleotide sugars for cell-wall polymers.</text>
</comment>
<evidence type="ECO:0000259" key="10">
    <source>
        <dbReference type="SMART" id="SM00984"/>
    </source>
</evidence>
<comment type="catalytic activity">
    <reaction evidence="7">
        <text>UDP-alpha-D-glucose + 2 NAD(+) + H2O = UDP-alpha-D-glucuronate + 2 NADH + 3 H(+)</text>
        <dbReference type="Rhea" id="RHEA:23596"/>
        <dbReference type="ChEBI" id="CHEBI:15377"/>
        <dbReference type="ChEBI" id="CHEBI:15378"/>
        <dbReference type="ChEBI" id="CHEBI:57540"/>
        <dbReference type="ChEBI" id="CHEBI:57945"/>
        <dbReference type="ChEBI" id="CHEBI:58052"/>
        <dbReference type="ChEBI" id="CHEBI:58885"/>
        <dbReference type="EC" id="1.1.1.22"/>
    </reaction>
</comment>
<dbReference type="PANTHER" id="PTHR11374">
    <property type="entry name" value="UDP-GLUCOSE DEHYDROGENASE/UDP-MANNAC DEHYDROGENASE"/>
    <property type="match status" value="1"/>
</dbReference>
<proteinExistence type="inferred from homology"/>
<evidence type="ECO:0000256" key="2">
    <source>
        <dbReference type="ARBA" id="ARBA00004701"/>
    </source>
</evidence>
<evidence type="ECO:0000256" key="4">
    <source>
        <dbReference type="ARBA" id="ARBA00012954"/>
    </source>
</evidence>
<dbReference type="UniPathway" id="UPA00038">
    <property type="reaction ID" value="UER00491"/>
</dbReference>
<dbReference type="FunFam" id="1.20.5.100:FF:000001">
    <property type="entry name" value="UDP-glucose 6-dehydrogenase"/>
    <property type="match status" value="1"/>
</dbReference>
<dbReference type="InterPro" id="IPR014027">
    <property type="entry name" value="UDP-Glc/GDP-Man_DH_C"/>
</dbReference>
<keyword evidence="12" id="KW-1185">Reference proteome</keyword>
<feature type="binding site" evidence="8">
    <location>
        <begin position="256"/>
        <end position="260"/>
    </location>
    <ligand>
        <name>NAD(+)</name>
        <dbReference type="ChEBI" id="CHEBI:57540"/>
    </ligand>
</feature>
<feature type="binding site" evidence="8">
    <location>
        <position position="203"/>
    </location>
    <ligand>
        <name>NAD(+)</name>
        <dbReference type="ChEBI" id="CHEBI:57540"/>
    </ligand>
</feature>
<keyword evidence="6 8" id="KW-0520">NAD</keyword>
<dbReference type="GO" id="GO:0006024">
    <property type="term" value="P:glycosaminoglycan biosynthetic process"/>
    <property type="evidence" value="ECO:0007669"/>
    <property type="project" value="TreeGrafter"/>
</dbReference>
<dbReference type="Gene3D" id="1.20.5.100">
    <property type="entry name" value="Cytochrome c1, transmembrane anchor, C-terminal"/>
    <property type="match status" value="1"/>
</dbReference>
<comment type="similarity">
    <text evidence="3">Belongs to the UDP-glucose/GDP-mannose dehydrogenase family.</text>
</comment>
<dbReference type="GO" id="GO:0003979">
    <property type="term" value="F:UDP-glucose 6-dehydrogenase activity"/>
    <property type="evidence" value="ECO:0007669"/>
    <property type="project" value="UniProtKB-EC"/>
</dbReference>
<evidence type="ECO:0000256" key="6">
    <source>
        <dbReference type="ARBA" id="ARBA00023027"/>
    </source>
</evidence>
<comment type="pathway">
    <text evidence="2">Nucleotide-sugar biosynthesis; UDP-alpha-D-glucuronate biosynthesis; UDP-alpha-D-glucuronate from UDP-alpha-D-glucose: step 1/1.</text>
</comment>
<dbReference type="FunFam" id="3.40.50.720:FF:000089">
    <property type="entry name" value="UDP-glucose 6-dehydrogenase"/>
    <property type="match status" value="1"/>
</dbReference>
<feature type="binding site" evidence="8">
    <location>
        <position position="208"/>
    </location>
    <ligand>
        <name>NAD(+)</name>
        <dbReference type="ChEBI" id="CHEBI:57540"/>
    </ligand>
</feature>
<dbReference type="Proteomes" id="UP000652761">
    <property type="component" value="Unassembled WGS sequence"/>
</dbReference>
<dbReference type="Pfam" id="PF03721">
    <property type="entry name" value="UDPG_MGDP_dh_N"/>
    <property type="match status" value="1"/>
</dbReference>
<feature type="domain" description="UDP-glucose/GDP-mannose dehydrogenase C-terminal" evidence="10">
    <location>
        <begin position="474"/>
        <end position="599"/>
    </location>
</feature>
<accession>A0A843UNJ1</accession>
<feature type="binding site" evidence="8">
    <location>
        <begin position="178"/>
        <end position="183"/>
    </location>
    <ligand>
        <name>NAD(+)</name>
        <dbReference type="ChEBI" id="CHEBI:57540"/>
    </ligand>
</feature>
<dbReference type="InterPro" id="IPR008927">
    <property type="entry name" value="6-PGluconate_DH-like_C_sf"/>
</dbReference>
<feature type="binding site" evidence="8">
    <location>
        <begin position="297"/>
        <end position="298"/>
    </location>
    <ligand>
        <name>NAD(+)</name>
        <dbReference type="ChEBI" id="CHEBI:57540"/>
    </ligand>
</feature>
<organism evidence="11 12">
    <name type="scientific">Colocasia esculenta</name>
    <name type="common">Wild taro</name>
    <name type="synonym">Arum esculentum</name>
    <dbReference type="NCBI Taxonomy" id="4460"/>
    <lineage>
        <taxon>Eukaryota</taxon>
        <taxon>Viridiplantae</taxon>
        <taxon>Streptophyta</taxon>
        <taxon>Embryophyta</taxon>
        <taxon>Tracheophyta</taxon>
        <taxon>Spermatophyta</taxon>
        <taxon>Magnoliopsida</taxon>
        <taxon>Liliopsida</taxon>
        <taxon>Araceae</taxon>
        <taxon>Aroideae</taxon>
        <taxon>Colocasieae</taxon>
        <taxon>Colocasia</taxon>
    </lineage>
</organism>
<evidence type="ECO:0000256" key="8">
    <source>
        <dbReference type="PIRSR" id="PIRSR500133-3"/>
    </source>
</evidence>
<gene>
    <name evidence="11" type="ORF">Taro_017593</name>
</gene>
<dbReference type="GO" id="GO:0006065">
    <property type="term" value="P:UDP-glucuronate biosynthetic process"/>
    <property type="evidence" value="ECO:0007669"/>
    <property type="project" value="UniProtKB-UniPathway"/>
</dbReference>
<dbReference type="SUPFAM" id="SSF48179">
    <property type="entry name" value="6-phosphogluconate dehydrogenase C-terminal domain-like"/>
    <property type="match status" value="1"/>
</dbReference>
<dbReference type="InterPro" id="IPR017476">
    <property type="entry name" value="UDP-Glc/GDP-Man"/>
</dbReference>
<feature type="region of interest" description="Disordered" evidence="9">
    <location>
        <begin position="115"/>
        <end position="136"/>
    </location>
</feature>
<dbReference type="AlphaFoldDB" id="A0A843UNJ1"/>
<evidence type="ECO:0000256" key="5">
    <source>
        <dbReference type="ARBA" id="ARBA00023002"/>
    </source>
</evidence>
<evidence type="ECO:0000256" key="3">
    <source>
        <dbReference type="ARBA" id="ARBA00006601"/>
    </source>
</evidence>
<dbReference type="EC" id="1.1.1.22" evidence="4"/>
<dbReference type="PANTHER" id="PTHR11374:SF3">
    <property type="entry name" value="UDP-GLUCOSE 6-DEHYDROGENASE"/>
    <property type="match status" value="1"/>
</dbReference>
<dbReference type="GO" id="GO:0051287">
    <property type="term" value="F:NAD binding"/>
    <property type="evidence" value="ECO:0007669"/>
    <property type="project" value="InterPro"/>
</dbReference>
<feature type="region of interest" description="Disordered" evidence="9">
    <location>
        <begin position="88"/>
        <end position="107"/>
    </location>
</feature>
<name>A0A843UNJ1_COLES</name>
<dbReference type="Gene3D" id="3.40.50.720">
    <property type="entry name" value="NAD(P)-binding Rossmann-like Domain"/>
    <property type="match status" value="2"/>
</dbReference>
<evidence type="ECO:0000313" key="11">
    <source>
        <dbReference type="EMBL" id="MQL85078.1"/>
    </source>
</evidence>
<dbReference type="GO" id="GO:0005634">
    <property type="term" value="C:nucleus"/>
    <property type="evidence" value="ECO:0007669"/>
    <property type="project" value="TreeGrafter"/>
</dbReference>
<keyword evidence="5" id="KW-0560">Oxidoreductase</keyword>
<sequence length="627" mass="69072">LPETPSAALAPAGDAGDTAAAVPQCTVSVFAFTRPHAPTAATCGLLHITCRQNPGLRVRPRSTQTTPVCEPSQNYRRTHRSLCLSRASSQHHRVGHAGRSHPPDLSRGYARLPARPRPPVRGQHPASVCVREQGPSRDARTRSLAAHMYLMSMVLDMTKRSEIIGKGSVKLVRICCLGASYVGGPTMAVIALKCPSIEVVVVDISTARISAWNSDQLPIYEPGLDDVVKQCRGRNLFFSSVVEKHISEADIIFVSVNTLTKTCGLGTGKAADLTYWESVARTIVDVAKSDKIVVEKSTVPVKTAEAIENILKHNSKGINFEILSNPEFLAEGTTINDLFNPDRVLLGGRETPEGQKAVQVLKDVYVHWVPVDRIITTNLWSAELSKLAANAFLAQRISSVNSMSALYEATGTDVTEVAYAKDIINLVYICECNGLPEVAHYWKQVIKANDYQKSRFVNRFVSSMFNTVSGKKIAVLGFAFKKDTGDTRETPAIDVCKGLLGDKAAISIYDHQVTEDQIQRDLAMNKFDWDYPIHLQPMSATAVKKQVTVTWDAYEATKGAHGVCILTEWDKFKVRDYKRIYDNMEKPAFVFDGRNIVDAEKLRKIGFIVYSIGKPLNAWLKDMPAVA</sequence>
<dbReference type="FunFam" id="3.40.50.720:FF:000032">
    <property type="entry name" value="UDP-glucose 6-dehydrogenase"/>
    <property type="match status" value="1"/>
</dbReference>
<feature type="binding site" evidence="8">
    <location>
        <position position="331"/>
    </location>
    <ligand>
        <name>NAD(+)</name>
        <dbReference type="ChEBI" id="CHEBI:57540"/>
    </ligand>
</feature>
<dbReference type="PIRSF" id="PIRSF500133">
    <property type="entry name" value="UDPglc_DH_euk"/>
    <property type="match status" value="1"/>
</dbReference>
<feature type="non-terminal residue" evidence="11">
    <location>
        <position position="1"/>
    </location>
</feature>
<evidence type="ECO:0000313" key="12">
    <source>
        <dbReference type="Proteomes" id="UP000652761"/>
    </source>
</evidence>
<dbReference type="SUPFAM" id="SSF51735">
    <property type="entry name" value="NAD(P)-binding Rossmann-fold domains"/>
    <property type="match status" value="1"/>
</dbReference>
<dbReference type="InterPro" id="IPR036220">
    <property type="entry name" value="UDP-Glc/GDP-Man_DH_C_sf"/>
</dbReference>
<dbReference type="PIRSF" id="PIRSF000124">
    <property type="entry name" value="UDPglc_GDPman_dh"/>
    <property type="match status" value="1"/>
</dbReference>
<comment type="caution">
    <text evidence="11">The sequence shown here is derived from an EMBL/GenBank/DDBJ whole genome shotgun (WGS) entry which is preliminary data.</text>
</comment>
<dbReference type="Pfam" id="PF00984">
    <property type="entry name" value="UDPG_MGDP_dh"/>
    <property type="match status" value="1"/>
</dbReference>
<feature type="compositionally biased region" description="Basic residues" evidence="9">
    <location>
        <begin position="89"/>
        <end position="99"/>
    </location>
</feature>
<dbReference type="SMART" id="SM00984">
    <property type="entry name" value="UDPG_MGDP_dh_C"/>
    <property type="match status" value="1"/>
</dbReference>
<dbReference type="Pfam" id="PF03720">
    <property type="entry name" value="UDPG_MGDP_dh_C"/>
    <property type="match status" value="1"/>
</dbReference>
<reference evidence="11" key="1">
    <citation type="submission" date="2017-07" db="EMBL/GenBank/DDBJ databases">
        <title>Taro Niue Genome Assembly and Annotation.</title>
        <authorList>
            <person name="Atibalentja N."/>
            <person name="Keating K."/>
            <person name="Fields C.J."/>
        </authorList>
    </citation>
    <scope>NUCLEOTIDE SEQUENCE</scope>
    <source>
        <strain evidence="11">Niue_2</strain>
        <tissue evidence="11">Leaf</tissue>
    </source>
</reference>
<dbReference type="InterPro" id="IPR001732">
    <property type="entry name" value="UDP-Glc/GDP-Man_DH_N"/>
</dbReference>
<dbReference type="OrthoDB" id="5059218at2759"/>
<feature type="binding site" evidence="8">
    <location>
        <position position="488"/>
    </location>
    <ligand>
        <name>NAD(+)</name>
        <dbReference type="ChEBI" id="CHEBI:57540"/>
    </ligand>
</feature>
<dbReference type="SUPFAM" id="SSF52413">
    <property type="entry name" value="UDP-glucose/GDP-mannose dehydrogenase C-terminal domain"/>
    <property type="match status" value="1"/>
</dbReference>
<evidence type="ECO:0000256" key="1">
    <source>
        <dbReference type="ARBA" id="ARBA00003623"/>
    </source>
</evidence>
<evidence type="ECO:0000256" key="7">
    <source>
        <dbReference type="ARBA" id="ARBA00047473"/>
    </source>
</evidence>
<dbReference type="InterPro" id="IPR028356">
    <property type="entry name" value="UDPglc_DH_euk"/>
</dbReference>